<dbReference type="Gene3D" id="1.10.357.10">
    <property type="entry name" value="Tetracycline Repressor, domain 2"/>
    <property type="match status" value="1"/>
</dbReference>
<protein>
    <submittedName>
        <fullName evidence="4">TetR family transcriptional regulator</fullName>
    </submittedName>
</protein>
<dbReference type="InterPro" id="IPR050109">
    <property type="entry name" value="HTH-type_TetR-like_transc_reg"/>
</dbReference>
<dbReference type="Pfam" id="PF00440">
    <property type="entry name" value="TetR_N"/>
    <property type="match status" value="1"/>
</dbReference>
<sequence length="201" mass="22387">MSDDPPARTRTRLTPEARRAIIINAAKRAFAAAPYEAVSIAQIAHEADSSVALVHKYFSTKAELYTHLLTDTMAELERRRKAADDPQQSARERVRIMLLCYTNMVSELPIDWACVFVHPRPEPALATQARADYQAHNVAIIADYIGGIHNYRDEAALNGFFGFLSTTTLAWLHDGRPADHRHLLIDAALGALQGALGDWRQ</sequence>
<feature type="DNA-binding region" description="H-T-H motif" evidence="2">
    <location>
        <begin position="39"/>
        <end position="58"/>
    </location>
</feature>
<dbReference type="InterPro" id="IPR009057">
    <property type="entry name" value="Homeodomain-like_sf"/>
</dbReference>
<dbReference type="SUPFAM" id="SSF46689">
    <property type="entry name" value="Homeodomain-like"/>
    <property type="match status" value="1"/>
</dbReference>
<dbReference type="PROSITE" id="PS50977">
    <property type="entry name" value="HTH_TETR_2"/>
    <property type="match status" value="1"/>
</dbReference>
<dbReference type="GO" id="GO:0003700">
    <property type="term" value="F:DNA-binding transcription factor activity"/>
    <property type="evidence" value="ECO:0007669"/>
    <property type="project" value="TreeGrafter"/>
</dbReference>
<evidence type="ECO:0000313" key="5">
    <source>
        <dbReference type="Proteomes" id="UP000320791"/>
    </source>
</evidence>
<comment type="caution">
    <text evidence="4">The sequence shown here is derived from an EMBL/GenBank/DDBJ whole genome shotgun (WGS) entry which is preliminary data.</text>
</comment>
<dbReference type="Proteomes" id="UP000320791">
    <property type="component" value="Unassembled WGS sequence"/>
</dbReference>
<evidence type="ECO:0000256" key="2">
    <source>
        <dbReference type="PROSITE-ProRule" id="PRU00335"/>
    </source>
</evidence>
<proteinExistence type="predicted"/>
<dbReference type="InterPro" id="IPR001647">
    <property type="entry name" value="HTH_TetR"/>
</dbReference>
<evidence type="ECO:0000313" key="4">
    <source>
        <dbReference type="EMBL" id="TWT22929.1"/>
    </source>
</evidence>
<feature type="domain" description="HTH tetR-type" evidence="3">
    <location>
        <begin position="16"/>
        <end position="76"/>
    </location>
</feature>
<dbReference type="RefSeq" id="WP_146325214.1">
    <property type="nucleotide sequence ID" value="NZ_BAABLR010000016.1"/>
</dbReference>
<evidence type="ECO:0000256" key="1">
    <source>
        <dbReference type="ARBA" id="ARBA00023125"/>
    </source>
</evidence>
<keyword evidence="1 2" id="KW-0238">DNA-binding</keyword>
<accession>A0A5C5UAD4</accession>
<name>A0A5C5UAD4_9CORY</name>
<dbReference type="EMBL" id="VOHM01000024">
    <property type="protein sequence ID" value="TWT22929.1"/>
    <property type="molecule type" value="Genomic_DNA"/>
</dbReference>
<reference evidence="4 5" key="1">
    <citation type="submission" date="2019-08" db="EMBL/GenBank/DDBJ databases">
        <authorList>
            <person name="Lei W."/>
        </authorList>
    </citation>
    <scope>NUCLEOTIDE SEQUENCE [LARGE SCALE GENOMIC DNA]</scope>
    <source>
        <strain evidence="4 5">CCUG 58627</strain>
    </source>
</reference>
<dbReference type="AlphaFoldDB" id="A0A5C5UAD4"/>
<organism evidence="4 5">
    <name type="scientific">Corynebacterium canis</name>
    <dbReference type="NCBI Taxonomy" id="679663"/>
    <lineage>
        <taxon>Bacteria</taxon>
        <taxon>Bacillati</taxon>
        <taxon>Actinomycetota</taxon>
        <taxon>Actinomycetes</taxon>
        <taxon>Mycobacteriales</taxon>
        <taxon>Corynebacteriaceae</taxon>
        <taxon>Corynebacterium</taxon>
    </lineage>
</organism>
<evidence type="ECO:0000259" key="3">
    <source>
        <dbReference type="PROSITE" id="PS50977"/>
    </source>
</evidence>
<dbReference type="PANTHER" id="PTHR30055:SF226">
    <property type="entry name" value="HTH-TYPE TRANSCRIPTIONAL REGULATOR PKSA"/>
    <property type="match status" value="1"/>
</dbReference>
<gene>
    <name evidence="4" type="ORF">FRX94_10170</name>
</gene>
<dbReference type="GO" id="GO:0000976">
    <property type="term" value="F:transcription cis-regulatory region binding"/>
    <property type="evidence" value="ECO:0007669"/>
    <property type="project" value="TreeGrafter"/>
</dbReference>
<keyword evidence="5" id="KW-1185">Reference proteome</keyword>
<dbReference type="OrthoDB" id="8479950at2"/>
<dbReference type="PANTHER" id="PTHR30055">
    <property type="entry name" value="HTH-TYPE TRANSCRIPTIONAL REGULATOR RUTR"/>
    <property type="match status" value="1"/>
</dbReference>